<feature type="region of interest" description="Disordered" evidence="3">
    <location>
        <begin position="554"/>
        <end position="621"/>
    </location>
</feature>
<keyword evidence="6" id="KW-0347">Helicase</keyword>
<evidence type="ECO:0000256" key="2">
    <source>
        <dbReference type="ARBA" id="ARBA00022840"/>
    </source>
</evidence>
<feature type="domain" description="Helicase ATP-binding" evidence="4">
    <location>
        <begin position="90"/>
        <end position="291"/>
    </location>
</feature>
<dbReference type="GO" id="GO:0003676">
    <property type="term" value="F:nucleic acid binding"/>
    <property type="evidence" value="ECO:0007669"/>
    <property type="project" value="InterPro"/>
</dbReference>
<dbReference type="PROSITE" id="PS51194">
    <property type="entry name" value="HELICASE_CTER"/>
    <property type="match status" value="1"/>
</dbReference>
<dbReference type="PANTHER" id="PTHR47957">
    <property type="entry name" value="ATP-DEPENDENT HELICASE HRQ1"/>
    <property type="match status" value="1"/>
</dbReference>
<dbReference type="GO" id="GO:0006289">
    <property type="term" value="P:nucleotide-excision repair"/>
    <property type="evidence" value="ECO:0007669"/>
    <property type="project" value="TreeGrafter"/>
</dbReference>
<sequence length="2280" mass="252786">MRPTLEAQGLKESLLQYLSTTYALTDEGARESLHRFLGDETSGMFRGPFLRIRTPFTQADDSWKELLDWRRTDGWTPYAHQARAFERLSSAGGRTPRPTLVTTGTGSGKTESFLYPVLDHCARERDAGHEGIKAVFLYPMNALATDQAQRINDLLCEYDADLGKLRAGLYIGDRAETKYDRVYTRRSDMWVSPPDILITNYKMLDLLLQRSQDAALWSGADIRYVVVDEFHTYDGAQGTDVAMLLRRLAAAVGASEPGKPLGRICPVATSATLASGTDGDGVRQLLTVATEVFGTEFTEDSIIGEDRQSVDEFLPPDDFDPTLPYPSPDELALLPDPSLGEEEFADLVETVTGTRDSDPFLLGRNLKRQTLTSAVMLALDGEVRTTGEVLDLMWRKGARSWGKTITERPEVAALALARFVALLAVARDPDSTPKRPRPLVQIEVHQWARSVSRLVRGVLPWPKAEFQWDAAGSTDRQSDQHARTAPVTTATAGQAANLFLPAVYCRDCGRSGWAVFSPETDDTHVQVDSHKIRRASVSQDKMRVRNLIAATHAEAREGSGAAPMTSAGRGADGGRGASALSSGQGGGQLRVLDGPNRKLRLPDPVRDYDPSTGEPRPAGSDSAFVLVNLGETANTAAEEDWCPACGSRNAIRFLGTGAAALAAASITQLFTGGELDEEQGEDKTLMFNDSVQDAAHRAGFVASRSYTFSLRALFKKHLSEDRPTALNDLIANVVAATTDRTTLAAVVPTDLHDIQGVQRLLSGKGRGGDRKTWNLIGERFAFEALMEFGFRSRNGRTLELTRTAAAQVRIADVAAAVAVVKVAHLAEEGRRGGLPPVEQDDARYLAFLRIFLERLRTRGAIGHKWLDGYLKEAGTSRYFIWGKRPVGMRAFPKGIAAPVFLLDQPKAKSEFDFATGRLSWYERWAQRCLDLPREQAAGFWSRLLPELVTAGLLSVRTPADSSVRIYGLQPGAIDVQLLSDDVVNEAFVRCPVCFWEQTVHPELLDQWHGQPCPSYRCRRGRLVAGDRPEGLGVHHRDRNYRDDYYRRLYRKAGTYQVVTAEHTGMLTRPERERVEAAFKHGTGFKDPNVLSCTPTLEMGIDIGDLSAVVLAALPRRPANYAQQVGRAGRRTGNAFLLTIPDRSRRDLYFLDQPREMIAGRIVPPGSHLSAIEILRRQYLAHLLDLAARGRLPRPDGKPLPAIPARAPELFGPSGYLTDLVEAALARGDQLVDGFLGLFPTGVSDQARAELRDYATRRLRSAVEEAERQWRRGEEVLRRRLKVIGEARDELHDSDDEQARQKAELEAEHRSVGKRLLSLGLTTAQQALCDLGLLPNYALIDAVTALNATLYWPDGVDEKTGRERYKSKPRAYERPRRYALSEFAPGNTFYVNGYKHQITGLEIGTATDPDWRLWRFCQECGYVRTQNAQEDRSPCPRCRSARIADDGSCLHKVVEPTVVTSRDKREDARISDDKDDREQRYYTVIDAVDIALEDIEPKTSWRHETQTFGIDFCRTAVIRRINVGPMRFDAKAEDDFAGHSVRMAPFHVCTGCGAATADGRPVFDHDTDALDSAAARNPKLKHHQPWCPLRRGKKPQDVPQEPVLLAHQLRTEALRVLLPAATVLVDEKIHSFRAALRLGVDHYFGGDPQHLDSTLARMPDKATGETRHFLVLFDRLPGGTGYLHRLTDPAHFRAALADARRALLKCPCRDEGRLACHRCLHRYTEERHQDTVSRLEALQIINDLLGPVDQDGEPVLGEDGQPVDLWKVAQLPSTDLIGLDKQVESDLEARFLAALRTWTGGEQDAVLEESSTASGYLRFSQGTNWRLTAQRDMEFTRTDFTFESTDGPKEYVTVYLDGHRYHATRAHNRIAADCDKRNQLRDRNHVVFQITWDDLELFEKGEAAKAQPVWPPYPRSAQDMAKGWYEEMDGKRADLAGAVFANPVDTLLAYLREPVKERWARRAKALVGGLMSEPTALAMQVDRGQARQALRSALDAYGAGSTPSAEPVMGDGAILVLQATDMSGLPLIFTVDASYGEDAKAVRWSALAVLDDRDEVLGTDEHKRCWRAWLYWSNVLQFLAFADGDGVQLAGSRAAAFPVDVLAVTGGIGELDSLIAVHRPQEPPTAVTQDAPEITLEAEAGVSVAERAVAQLLRDAAWDEDILPLLEEDEPDSALTRLARKLADHGKQAPVFGYELGERRWPADFAWQDPGVRVVVVAAPHGEDDEEALRRDKAYADAGWTVRTAADWLDHLDSLVDRLPDAPKARGTNDSHESHGNGRQH</sequence>
<keyword evidence="6" id="KW-0378">Hydrolase</keyword>
<protein>
    <submittedName>
        <fullName evidence="6">DEAD/DEAH box helicase</fullName>
    </submittedName>
</protein>
<keyword evidence="7" id="KW-1185">Reference proteome</keyword>
<dbReference type="SMART" id="SM00487">
    <property type="entry name" value="DEXDc"/>
    <property type="match status" value="1"/>
</dbReference>
<dbReference type="InterPro" id="IPR027417">
    <property type="entry name" value="P-loop_NTPase"/>
</dbReference>
<evidence type="ECO:0000259" key="4">
    <source>
        <dbReference type="PROSITE" id="PS51192"/>
    </source>
</evidence>
<dbReference type="GO" id="GO:0036297">
    <property type="term" value="P:interstrand cross-link repair"/>
    <property type="evidence" value="ECO:0007669"/>
    <property type="project" value="TreeGrafter"/>
</dbReference>
<dbReference type="SMART" id="SM00490">
    <property type="entry name" value="HELICc"/>
    <property type="match status" value="1"/>
</dbReference>
<dbReference type="SUPFAM" id="SSF52540">
    <property type="entry name" value="P-loop containing nucleoside triphosphate hydrolases"/>
    <property type="match status" value="2"/>
</dbReference>
<comment type="caution">
    <text evidence="6">The sequence shown here is derived from an EMBL/GenBank/DDBJ whole genome shotgun (WGS) entry which is preliminary data.</text>
</comment>
<dbReference type="Gene3D" id="3.40.50.300">
    <property type="entry name" value="P-loop containing nucleotide triphosphate hydrolases"/>
    <property type="match status" value="2"/>
</dbReference>
<dbReference type="Pfam" id="PF09369">
    <property type="entry name" value="MZB"/>
    <property type="match status" value="1"/>
</dbReference>
<dbReference type="PANTHER" id="PTHR47957:SF3">
    <property type="entry name" value="ATP-DEPENDENT HELICASE HRQ1"/>
    <property type="match status" value="1"/>
</dbReference>
<feature type="region of interest" description="Disordered" evidence="3">
    <location>
        <begin position="2259"/>
        <end position="2280"/>
    </location>
</feature>
<reference evidence="6 7" key="1">
    <citation type="submission" date="2020-08" db="EMBL/GenBank/DDBJ databases">
        <title>Whole-Genome Sequence of French Clinical Streptomyces mexicanus Strain Q0842.</title>
        <authorList>
            <person name="Boxberger M."/>
            <person name="La Scola B."/>
        </authorList>
    </citation>
    <scope>NUCLEOTIDE SEQUENCE [LARGE SCALE GENOMIC DNA]</scope>
    <source>
        <strain evidence="6 7">Marseille-Q0842</strain>
    </source>
</reference>
<dbReference type="EMBL" id="JACMHY010000002">
    <property type="protein sequence ID" value="MBC2864466.1"/>
    <property type="molecule type" value="Genomic_DNA"/>
</dbReference>
<evidence type="ECO:0000256" key="3">
    <source>
        <dbReference type="SAM" id="MobiDB-lite"/>
    </source>
</evidence>
<dbReference type="PROSITE" id="PS51192">
    <property type="entry name" value="HELICASE_ATP_BIND_1"/>
    <property type="match status" value="1"/>
</dbReference>
<dbReference type="Pfam" id="PF00271">
    <property type="entry name" value="Helicase_C"/>
    <property type="match status" value="1"/>
</dbReference>
<evidence type="ECO:0000256" key="1">
    <source>
        <dbReference type="ARBA" id="ARBA00022741"/>
    </source>
</evidence>
<dbReference type="GO" id="GO:0005524">
    <property type="term" value="F:ATP binding"/>
    <property type="evidence" value="ECO:0007669"/>
    <property type="project" value="UniProtKB-KW"/>
</dbReference>
<dbReference type="Proteomes" id="UP000517694">
    <property type="component" value="Unassembled WGS sequence"/>
</dbReference>
<organism evidence="6 7">
    <name type="scientific">Streptomyces mexicanus</name>
    <dbReference type="NCBI Taxonomy" id="178566"/>
    <lineage>
        <taxon>Bacteria</taxon>
        <taxon>Bacillati</taxon>
        <taxon>Actinomycetota</taxon>
        <taxon>Actinomycetes</taxon>
        <taxon>Kitasatosporales</taxon>
        <taxon>Streptomycetaceae</taxon>
        <taxon>Streptomyces</taxon>
    </lineage>
</organism>
<accession>A0A7X1HWS9</accession>
<dbReference type="RefSeq" id="WP_185946857.1">
    <property type="nucleotide sequence ID" value="NZ_JACMHY010000002.1"/>
</dbReference>
<feature type="compositionally biased region" description="Basic and acidic residues" evidence="3">
    <location>
        <begin position="600"/>
        <end position="609"/>
    </location>
</feature>
<dbReference type="GO" id="GO:0043138">
    <property type="term" value="F:3'-5' DNA helicase activity"/>
    <property type="evidence" value="ECO:0007669"/>
    <property type="project" value="TreeGrafter"/>
</dbReference>
<dbReference type="Pfam" id="PF00270">
    <property type="entry name" value="DEAD"/>
    <property type="match status" value="1"/>
</dbReference>
<evidence type="ECO:0000313" key="6">
    <source>
        <dbReference type="EMBL" id="MBC2864466.1"/>
    </source>
</evidence>
<proteinExistence type="predicted"/>
<keyword evidence="1" id="KW-0547">Nucleotide-binding</keyword>
<evidence type="ECO:0000259" key="5">
    <source>
        <dbReference type="PROSITE" id="PS51194"/>
    </source>
</evidence>
<dbReference type="InterPro" id="IPR011545">
    <property type="entry name" value="DEAD/DEAH_box_helicase_dom"/>
</dbReference>
<name>A0A7X1HWS9_9ACTN</name>
<gene>
    <name evidence="6" type="ORF">H1R13_05480</name>
</gene>
<dbReference type="InterPro" id="IPR014001">
    <property type="entry name" value="Helicase_ATP-bd"/>
</dbReference>
<dbReference type="InterPro" id="IPR001650">
    <property type="entry name" value="Helicase_C-like"/>
</dbReference>
<dbReference type="InterPro" id="IPR018973">
    <property type="entry name" value="MZB"/>
</dbReference>
<keyword evidence="2" id="KW-0067">ATP-binding</keyword>
<feature type="domain" description="Helicase C-terminal" evidence="5">
    <location>
        <begin position="999"/>
        <end position="1174"/>
    </location>
</feature>
<evidence type="ECO:0000313" key="7">
    <source>
        <dbReference type="Proteomes" id="UP000517694"/>
    </source>
</evidence>